<dbReference type="Pfam" id="PF00023">
    <property type="entry name" value="Ank"/>
    <property type="match status" value="1"/>
</dbReference>
<dbReference type="RefSeq" id="WP_250421615.1">
    <property type="nucleotide sequence ID" value="NZ_JAJKBJ010000005.1"/>
</dbReference>
<dbReference type="NCBIfam" id="NF043024">
    <property type="entry name" value="T4SS_AnkI"/>
    <property type="match status" value="1"/>
</dbReference>
<dbReference type="InterPro" id="IPR046341">
    <property type="entry name" value="SET_dom_sf"/>
</dbReference>
<proteinExistence type="predicted"/>
<dbReference type="PROSITE" id="PS50297">
    <property type="entry name" value="ANK_REP_REGION"/>
    <property type="match status" value="1"/>
</dbReference>
<comment type="caution">
    <text evidence="8">The sequence shown here is derived from an EMBL/GenBank/DDBJ whole genome shotgun (WGS) entry which is preliminary data.</text>
</comment>
<keyword evidence="2" id="KW-0158">Chromosome</keyword>
<keyword evidence="5" id="KW-0949">S-adenosyl-L-methionine</keyword>
<dbReference type="SUPFAM" id="SSF48403">
    <property type="entry name" value="Ankyrin repeat"/>
    <property type="match status" value="1"/>
</dbReference>
<evidence type="ECO:0000313" key="8">
    <source>
        <dbReference type="EMBL" id="MCL9683700.1"/>
    </source>
</evidence>
<dbReference type="InterPro" id="IPR002110">
    <property type="entry name" value="Ankyrin_rpt"/>
</dbReference>
<accession>A0A9X2D085</accession>
<protein>
    <submittedName>
        <fullName evidence="8">SET domain-containing protein-lysine N-methyltransferase</fullName>
    </submittedName>
</protein>
<name>A0A9X2D085_9GAMM</name>
<dbReference type="InterPro" id="IPR050777">
    <property type="entry name" value="SET2_Histone-Lys_MeTrsfase"/>
</dbReference>
<dbReference type="Pfam" id="PF00856">
    <property type="entry name" value="SET"/>
    <property type="match status" value="1"/>
</dbReference>
<dbReference type="SUPFAM" id="SSF82199">
    <property type="entry name" value="SET domain"/>
    <property type="match status" value="1"/>
</dbReference>
<comment type="subcellular location">
    <subcellularLocation>
        <location evidence="1">Chromosome</location>
    </subcellularLocation>
</comment>
<dbReference type="InterPro" id="IPR036770">
    <property type="entry name" value="Ankyrin_rpt-contain_sf"/>
</dbReference>
<evidence type="ECO:0000259" key="7">
    <source>
        <dbReference type="PROSITE" id="PS50280"/>
    </source>
</evidence>
<dbReference type="Proteomes" id="UP001139721">
    <property type="component" value="Unassembled WGS sequence"/>
</dbReference>
<dbReference type="GO" id="GO:0005694">
    <property type="term" value="C:chromosome"/>
    <property type="evidence" value="ECO:0007669"/>
    <property type="project" value="UniProtKB-SubCell"/>
</dbReference>
<dbReference type="GO" id="GO:0032259">
    <property type="term" value="P:methylation"/>
    <property type="evidence" value="ECO:0007669"/>
    <property type="project" value="UniProtKB-KW"/>
</dbReference>
<keyword evidence="9" id="KW-1185">Reference proteome</keyword>
<organism evidence="8 9">
    <name type="scientific">Legionella maioricensis</name>
    <dbReference type="NCBI Taxonomy" id="2896528"/>
    <lineage>
        <taxon>Bacteria</taxon>
        <taxon>Pseudomonadati</taxon>
        <taxon>Pseudomonadota</taxon>
        <taxon>Gammaproteobacteria</taxon>
        <taxon>Legionellales</taxon>
        <taxon>Legionellaceae</taxon>
        <taxon>Legionella</taxon>
    </lineage>
</organism>
<evidence type="ECO:0000256" key="5">
    <source>
        <dbReference type="ARBA" id="ARBA00022691"/>
    </source>
</evidence>
<gene>
    <name evidence="8" type="ORF">LOX96_06320</name>
</gene>
<dbReference type="SMART" id="SM00317">
    <property type="entry name" value="SET"/>
    <property type="match status" value="1"/>
</dbReference>
<evidence type="ECO:0000256" key="3">
    <source>
        <dbReference type="ARBA" id="ARBA00022603"/>
    </source>
</evidence>
<sequence>MPKQSERTKPIRTRKAPAFLKDYETNFPIKKALQNTVKTVSSKATSSVKFKKTQGRKKSVIVPQSFFSLPKVRKVSKNDSVTNWARIVRELGIDNMETKDYIPSDLDKSGWVSVKSVNLLSKHGGRGLFAEQDIPAGTCIGVYTGEVYSSQQEFNEYLATHIGTDNSYAMSIGGRVIDAAKKGNFTRYINFSDSQDNVEFVEGIFNGHKVVKVKTTKEISKGQQLLVNYNTYDERASKLYYFLNPCDGWQSAAELYEEHSVLYQLIKTPFSSNLFKLRKNCNLYVTSMGKAILEGKIISGKEELPDAESVNLPFLKSNSTKAVLGFDVADAFTPLMLACYLGQLENVELLIGLNANIDQQQNHSGNCALFFALEGYAAASDSTTPFLKIMQLLIKKQANIFVHDRADRTFLHSAVSVLSDKDFKTIMILIKKQGHIDFAHLFDYVDEDDCDIFMSCLKDKSFVKTRILLDLFPTYFKENSSRQKKLFCNVAYKKAIEDYDEGEKAILLKLLGNKKYTVPSAFLEALAPEEENDYSDESSFSVG</sequence>
<dbReference type="PROSITE" id="PS50280">
    <property type="entry name" value="SET"/>
    <property type="match status" value="1"/>
</dbReference>
<keyword evidence="4" id="KW-0808">Transferase</keyword>
<dbReference type="InterPro" id="IPR001214">
    <property type="entry name" value="SET_dom"/>
</dbReference>
<evidence type="ECO:0000256" key="6">
    <source>
        <dbReference type="PROSITE-ProRule" id="PRU00023"/>
    </source>
</evidence>
<evidence type="ECO:0000256" key="1">
    <source>
        <dbReference type="ARBA" id="ARBA00004286"/>
    </source>
</evidence>
<dbReference type="SMART" id="SM00248">
    <property type="entry name" value="ANK"/>
    <property type="match status" value="3"/>
</dbReference>
<dbReference type="GO" id="GO:0008168">
    <property type="term" value="F:methyltransferase activity"/>
    <property type="evidence" value="ECO:0007669"/>
    <property type="project" value="UniProtKB-KW"/>
</dbReference>
<dbReference type="Gene3D" id="2.170.270.10">
    <property type="entry name" value="SET domain"/>
    <property type="match status" value="1"/>
</dbReference>
<dbReference type="AlphaFoldDB" id="A0A9X2D085"/>
<feature type="repeat" description="ANK" evidence="6">
    <location>
        <begin position="330"/>
        <end position="362"/>
    </location>
</feature>
<keyword evidence="3" id="KW-0489">Methyltransferase</keyword>
<dbReference type="EMBL" id="JAJKBJ010000005">
    <property type="protein sequence ID" value="MCL9683700.1"/>
    <property type="molecule type" value="Genomic_DNA"/>
</dbReference>
<evidence type="ECO:0000256" key="2">
    <source>
        <dbReference type="ARBA" id="ARBA00022454"/>
    </source>
</evidence>
<evidence type="ECO:0000256" key="4">
    <source>
        <dbReference type="ARBA" id="ARBA00022679"/>
    </source>
</evidence>
<dbReference type="Gene3D" id="1.25.40.20">
    <property type="entry name" value="Ankyrin repeat-containing domain"/>
    <property type="match status" value="1"/>
</dbReference>
<dbReference type="PROSITE" id="PS50088">
    <property type="entry name" value="ANK_REPEAT"/>
    <property type="match status" value="1"/>
</dbReference>
<feature type="domain" description="SET" evidence="7">
    <location>
        <begin position="109"/>
        <end position="230"/>
    </location>
</feature>
<reference evidence="8" key="1">
    <citation type="submission" date="2021-11" db="EMBL/GenBank/DDBJ databases">
        <title>Legionella maioricencis sp. nov., a new species isolated from hot water samples in Mallorca.</title>
        <authorList>
            <person name="Crespi S."/>
            <person name="Drasar V."/>
            <person name="Salva-Serra F."/>
            <person name="Jaen-Luchoro D."/>
            <person name="Pineiro-Iglesias B."/>
            <person name="Aliaga F."/>
            <person name="Fernandez-Juarez V."/>
            <person name="Coll G."/>
            <person name="Moore E.R.B."/>
            <person name="Bennasar-Figueras A."/>
        </authorList>
    </citation>
    <scope>NUCLEOTIDE SEQUENCE</scope>
    <source>
        <strain evidence="8">HCPI-6</strain>
    </source>
</reference>
<keyword evidence="6" id="KW-0040">ANK repeat</keyword>
<dbReference type="PANTHER" id="PTHR22884">
    <property type="entry name" value="SET DOMAIN PROTEINS"/>
    <property type="match status" value="1"/>
</dbReference>
<evidence type="ECO:0000313" key="9">
    <source>
        <dbReference type="Proteomes" id="UP001139721"/>
    </source>
</evidence>